<feature type="non-terminal residue" evidence="1">
    <location>
        <position position="106"/>
    </location>
</feature>
<dbReference type="Proteomes" id="UP000037035">
    <property type="component" value="Unassembled WGS sequence"/>
</dbReference>
<keyword evidence="2" id="KW-1185">Reference proteome</keyword>
<evidence type="ECO:0000313" key="1">
    <source>
        <dbReference type="EMBL" id="KNZ48710.1"/>
    </source>
</evidence>
<sequence>MRYPFSHCPFNHCSEAKIRPRDYPGVRFSVEAVDQFLNRYEEAVEVEGVNGGDMVRQIRNFIPNEEDLRDGEEMDGYEEQDWPKLKAKIQEKWGRQRRRFREGDLE</sequence>
<proteinExistence type="predicted"/>
<protein>
    <submittedName>
        <fullName evidence="1">Uncharacterized protein</fullName>
    </submittedName>
</protein>
<evidence type="ECO:0000313" key="2">
    <source>
        <dbReference type="Proteomes" id="UP000037035"/>
    </source>
</evidence>
<organism evidence="1 2">
    <name type="scientific">Puccinia sorghi</name>
    <dbReference type="NCBI Taxonomy" id="27349"/>
    <lineage>
        <taxon>Eukaryota</taxon>
        <taxon>Fungi</taxon>
        <taxon>Dikarya</taxon>
        <taxon>Basidiomycota</taxon>
        <taxon>Pucciniomycotina</taxon>
        <taxon>Pucciniomycetes</taxon>
        <taxon>Pucciniales</taxon>
        <taxon>Pucciniaceae</taxon>
        <taxon>Puccinia</taxon>
    </lineage>
</organism>
<name>A0A0L6ULK0_9BASI</name>
<dbReference type="VEuPathDB" id="FungiDB:VP01_5460g1"/>
<dbReference type="EMBL" id="LAVV01010676">
    <property type="protein sequence ID" value="KNZ48710.1"/>
    <property type="molecule type" value="Genomic_DNA"/>
</dbReference>
<reference evidence="1 2" key="1">
    <citation type="submission" date="2015-08" db="EMBL/GenBank/DDBJ databases">
        <title>Next Generation Sequencing and Analysis of the Genome of Puccinia sorghi L Schw, the Causal Agent of Maize Common Rust.</title>
        <authorList>
            <person name="Rochi L."/>
            <person name="Burguener G."/>
            <person name="Darino M."/>
            <person name="Turjanski A."/>
            <person name="Kreff E."/>
            <person name="Dieguez M.J."/>
            <person name="Sacco F."/>
        </authorList>
    </citation>
    <scope>NUCLEOTIDE SEQUENCE [LARGE SCALE GENOMIC DNA]</scope>
    <source>
        <strain evidence="1 2">RO10H11247</strain>
    </source>
</reference>
<gene>
    <name evidence="1" type="ORF">VP01_5460g1</name>
</gene>
<comment type="caution">
    <text evidence="1">The sequence shown here is derived from an EMBL/GenBank/DDBJ whole genome shotgun (WGS) entry which is preliminary data.</text>
</comment>
<accession>A0A0L6ULK0</accession>
<dbReference type="AlphaFoldDB" id="A0A0L6ULK0"/>